<accession>A0A811MDW8</accession>
<feature type="domain" description="RRM" evidence="10">
    <location>
        <begin position="33"/>
        <end position="110"/>
    </location>
</feature>
<keyword evidence="7" id="KW-0539">Nucleus</keyword>
<dbReference type="GO" id="GO:0005634">
    <property type="term" value="C:nucleus"/>
    <property type="evidence" value="ECO:0007669"/>
    <property type="project" value="UniProtKB-SubCell"/>
</dbReference>
<dbReference type="InterPro" id="IPR050502">
    <property type="entry name" value="Euk_RNA-bind_prot"/>
</dbReference>
<dbReference type="GO" id="GO:0003729">
    <property type="term" value="F:mRNA binding"/>
    <property type="evidence" value="ECO:0007669"/>
    <property type="project" value="TreeGrafter"/>
</dbReference>
<comment type="subcellular location">
    <subcellularLocation>
        <location evidence="2">Cytoplasm</location>
    </subcellularLocation>
    <subcellularLocation>
        <location evidence="1">Nucleus</location>
    </subcellularLocation>
</comment>
<keyword evidence="6 9" id="KW-0694">RNA-binding</keyword>
<proteinExistence type="inferred from homology"/>
<keyword evidence="5" id="KW-0677">Repeat</keyword>
<dbReference type="EMBL" id="CAJGYO010000001">
    <property type="protein sequence ID" value="CAD6203125.1"/>
    <property type="molecule type" value="Genomic_DNA"/>
</dbReference>
<feature type="domain" description="RRM" evidence="10">
    <location>
        <begin position="225"/>
        <end position="302"/>
    </location>
</feature>
<sequence length="358" mass="40472">MALDKLNHSLVLDKPIRVMWSNRYPDARRSGVGNIFVKNLSNSVDNASLQELFSKFGDVLSCKVTKNEDGTSRGYGFVQFASQELANEAIGNLNGSLFNDRKLHVATFIKKRERSANIDDKFTNLYMKHLDDDITEELVKLKFSQFGSIVSVKIMRRPNGSSLGFGFVSFQNPESAIEAQETMHGMLLGSKALYVGRAQKEEMKQYLQRLHEEKRNEIITKSNESNVYIKNIHDEVDDDALRARFAEFGNITSVKVMRDDKGISRGFGFVCYSTPEEAKSTVNSMRGVMFFGKPLYVAIFQRKEKSQVAATFRSACENGLTCELYDPHWISTSLFCPSKYSYPSRSSETWICVSTHGA</sequence>
<name>A0A811MDW8_9POAL</name>
<dbReference type="Gene3D" id="3.30.70.330">
    <property type="match status" value="3"/>
</dbReference>
<dbReference type="FunFam" id="3.30.70.330:FF:000651">
    <property type="entry name" value="Poly(A) binding protein cytoplasmic 1 like"/>
    <property type="match status" value="1"/>
</dbReference>
<dbReference type="OrthoDB" id="19742at2759"/>
<evidence type="ECO:0000256" key="8">
    <source>
        <dbReference type="ARBA" id="ARBA00054110"/>
    </source>
</evidence>
<dbReference type="InterPro" id="IPR035979">
    <property type="entry name" value="RBD_domain_sf"/>
</dbReference>
<comment type="function">
    <text evidence="8">Binds the poly(A) tail of mRNA. Appears to be an important mediator of the multiple roles of the poly(A) tail in mRNA biogenesis, stability and translation.</text>
</comment>
<evidence type="ECO:0000256" key="7">
    <source>
        <dbReference type="ARBA" id="ARBA00023242"/>
    </source>
</evidence>
<evidence type="ECO:0000313" key="12">
    <source>
        <dbReference type="Proteomes" id="UP000604825"/>
    </source>
</evidence>
<dbReference type="GO" id="GO:0005737">
    <property type="term" value="C:cytoplasm"/>
    <property type="evidence" value="ECO:0007669"/>
    <property type="project" value="UniProtKB-SubCell"/>
</dbReference>
<evidence type="ECO:0000259" key="10">
    <source>
        <dbReference type="PROSITE" id="PS50102"/>
    </source>
</evidence>
<comment type="caution">
    <text evidence="11">The sequence shown here is derived from an EMBL/GenBank/DDBJ whole genome shotgun (WGS) entry which is preliminary data.</text>
</comment>
<keyword evidence="4" id="KW-0963">Cytoplasm</keyword>
<dbReference type="InterPro" id="IPR000504">
    <property type="entry name" value="RRM_dom"/>
</dbReference>
<feature type="domain" description="RRM" evidence="10">
    <location>
        <begin position="123"/>
        <end position="200"/>
    </location>
</feature>
<evidence type="ECO:0000256" key="2">
    <source>
        <dbReference type="ARBA" id="ARBA00004496"/>
    </source>
</evidence>
<dbReference type="PROSITE" id="PS50102">
    <property type="entry name" value="RRM"/>
    <property type="match status" value="3"/>
</dbReference>
<dbReference type="SUPFAM" id="SSF54928">
    <property type="entry name" value="RNA-binding domain, RBD"/>
    <property type="match status" value="2"/>
</dbReference>
<evidence type="ECO:0000256" key="4">
    <source>
        <dbReference type="ARBA" id="ARBA00022490"/>
    </source>
</evidence>
<evidence type="ECO:0000256" key="3">
    <source>
        <dbReference type="ARBA" id="ARBA00008557"/>
    </source>
</evidence>
<evidence type="ECO:0000256" key="1">
    <source>
        <dbReference type="ARBA" id="ARBA00004123"/>
    </source>
</evidence>
<comment type="similarity">
    <text evidence="3">Belongs to the polyadenylate-binding protein type-1 family.</text>
</comment>
<dbReference type="AlphaFoldDB" id="A0A811MDW8"/>
<dbReference type="SMART" id="SM00360">
    <property type="entry name" value="RRM"/>
    <property type="match status" value="3"/>
</dbReference>
<dbReference type="FunFam" id="3.30.70.330:FF:000500">
    <property type="entry name" value="Polyadenylate-binding protein"/>
    <property type="match status" value="1"/>
</dbReference>
<evidence type="ECO:0000256" key="6">
    <source>
        <dbReference type="ARBA" id="ARBA00022884"/>
    </source>
</evidence>
<reference evidence="11" key="1">
    <citation type="submission" date="2020-10" db="EMBL/GenBank/DDBJ databases">
        <authorList>
            <person name="Han B."/>
            <person name="Lu T."/>
            <person name="Zhao Q."/>
            <person name="Huang X."/>
            <person name="Zhao Y."/>
        </authorList>
    </citation>
    <scope>NUCLEOTIDE SEQUENCE</scope>
</reference>
<dbReference type="InterPro" id="IPR012677">
    <property type="entry name" value="Nucleotide-bd_a/b_plait_sf"/>
</dbReference>
<organism evidence="11 12">
    <name type="scientific">Miscanthus lutarioriparius</name>
    <dbReference type="NCBI Taxonomy" id="422564"/>
    <lineage>
        <taxon>Eukaryota</taxon>
        <taxon>Viridiplantae</taxon>
        <taxon>Streptophyta</taxon>
        <taxon>Embryophyta</taxon>
        <taxon>Tracheophyta</taxon>
        <taxon>Spermatophyta</taxon>
        <taxon>Magnoliopsida</taxon>
        <taxon>Liliopsida</taxon>
        <taxon>Poales</taxon>
        <taxon>Poaceae</taxon>
        <taxon>PACMAD clade</taxon>
        <taxon>Panicoideae</taxon>
        <taxon>Andropogonodae</taxon>
        <taxon>Andropogoneae</taxon>
        <taxon>Saccharinae</taxon>
        <taxon>Miscanthus</taxon>
    </lineage>
</organism>
<evidence type="ECO:0000256" key="9">
    <source>
        <dbReference type="PROSITE-ProRule" id="PRU00176"/>
    </source>
</evidence>
<dbReference type="Pfam" id="PF00076">
    <property type="entry name" value="RRM_1"/>
    <property type="match status" value="3"/>
</dbReference>
<dbReference type="Proteomes" id="UP000604825">
    <property type="component" value="Unassembled WGS sequence"/>
</dbReference>
<protein>
    <recommendedName>
        <fullName evidence="10">RRM domain-containing protein</fullName>
    </recommendedName>
</protein>
<evidence type="ECO:0000313" key="11">
    <source>
        <dbReference type="EMBL" id="CAD6203125.1"/>
    </source>
</evidence>
<dbReference type="PANTHER" id="PTHR48025:SF1">
    <property type="entry name" value="RRM DOMAIN-CONTAINING PROTEIN"/>
    <property type="match status" value="1"/>
</dbReference>
<dbReference type="PANTHER" id="PTHR48025">
    <property type="entry name" value="OS02G0815200 PROTEIN"/>
    <property type="match status" value="1"/>
</dbReference>
<gene>
    <name evidence="11" type="ORF">NCGR_LOCUS1338</name>
</gene>
<dbReference type="FunFam" id="3.30.70.330:FF:000003">
    <property type="entry name" value="Polyadenylate-binding protein"/>
    <property type="match status" value="1"/>
</dbReference>
<keyword evidence="12" id="KW-1185">Reference proteome</keyword>
<evidence type="ECO:0000256" key="5">
    <source>
        <dbReference type="ARBA" id="ARBA00022737"/>
    </source>
</evidence>